<dbReference type="EMBL" id="JAACJM010000009">
    <property type="protein sequence ID" value="KAF5371310.1"/>
    <property type="molecule type" value="Genomic_DNA"/>
</dbReference>
<dbReference type="PANTHER" id="PTHR11732">
    <property type="entry name" value="ALDO/KETO REDUCTASE"/>
    <property type="match status" value="1"/>
</dbReference>
<gene>
    <name evidence="6" type="ORF">D9758_004209</name>
</gene>
<dbReference type="Pfam" id="PF00248">
    <property type="entry name" value="Aldo_ket_red"/>
    <property type="match status" value="1"/>
</dbReference>
<dbReference type="AlphaFoldDB" id="A0A8H5GV00"/>
<dbReference type="InterPro" id="IPR023210">
    <property type="entry name" value="NADP_OxRdtase_dom"/>
</dbReference>
<feature type="binding site" evidence="3">
    <location>
        <position position="109"/>
    </location>
    <ligand>
        <name>substrate</name>
    </ligand>
</feature>
<dbReference type="InterPro" id="IPR020471">
    <property type="entry name" value="AKR"/>
</dbReference>
<feature type="site" description="Lowers pKa of active site Tyr" evidence="4">
    <location>
        <position position="76"/>
    </location>
</feature>
<proteinExistence type="inferred from homology"/>
<feature type="domain" description="NADP-dependent oxidoreductase" evidence="5">
    <location>
        <begin position="18"/>
        <end position="287"/>
    </location>
</feature>
<reference evidence="6 7" key="1">
    <citation type="journal article" date="2020" name="ISME J.">
        <title>Uncovering the hidden diversity of litter-decomposition mechanisms in mushroom-forming fungi.</title>
        <authorList>
            <person name="Floudas D."/>
            <person name="Bentzer J."/>
            <person name="Ahren D."/>
            <person name="Johansson T."/>
            <person name="Persson P."/>
            <person name="Tunlid A."/>
        </authorList>
    </citation>
    <scope>NUCLEOTIDE SEQUENCE [LARGE SCALE GENOMIC DNA]</scope>
    <source>
        <strain evidence="6 7">CBS 291.85</strain>
    </source>
</reference>
<comment type="caution">
    <text evidence="6">The sequence shown here is derived from an EMBL/GenBank/DDBJ whole genome shotgun (WGS) entry which is preliminary data.</text>
</comment>
<dbReference type="PRINTS" id="PR00069">
    <property type="entry name" value="ALDKETRDTASE"/>
</dbReference>
<accession>A0A8H5GV00</accession>
<organism evidence="6 7">
    <name type="scientific">Tetrapyrgos nigripes</name>
    <dbReference type="NCBI Taxonomy" id="182062"/>
    <lineage>
        <taxon>Eukaryota</taxon>
        <taxon>Fungi</taxon>
        <taxon>Dikarya</taxon>
        <taxon>Basidiomycota</taxon>
        <taxon>Agaricomycotina</taxon>
        <taxon>Agaricomycetes</taxon>
        <taxon>Agaricomycetidae</taxon>
        <taxon>Agaricales</taxon>
        <taxon>Marasmiineae</taxon>
        <taxon>Marasmiaceae</taxon>
        <taxon>Tetrapyrgos</taxon>
    </lineage>
</organism>
<dbReference type="Gene3D" id="3.20.20.100">
    <property type="entry name" value="NADP-dependent oxidoreductase domain"/>
    <property type="match status" value="1"/>
</dbReference>
<evidence type="ECO:0000256" key="4">
    <source>
        <dbReference type="PIRSR" id="PIRSR000097-3"/>
    </source>
</evidence>
<evidence type="ECO:0000313" key="7">
    <source>
        <dbReference type="Proteomes" id="UP000559256"/>
    </source>
</evidence>
<dbReference type="InterPro" id="IPR036812">
    <property type="entry name" value="NAD(P)_OxRdtase_dom_sf"/>
</dbReference>
<evidence type="ECO:0000313" key="6">
    <source>
        <dbReference type="EMBL" id="KAF5371310.1"/>
    </source>
</evidence>
<evidence type="ECO:0000256" key="2">
    <source>
        <dbReference type="PIRSR" id="PIRSR000097-1"/>
    </source>
</evidence>
<protein>
    <recommendedName>
        <fullName evidence="5">NADP-dependent oxidoreductase domain-containing protein</fullName>
    </recommendedName>
</protein>
<dbReference type="PIRSF" id="PIRSF000097">
    <property type="entry name" value="AKR"/>
    <property type="match status" value="1"/>
</dbReference>
<dbReference type="FunFam" id="3.20.20.100:FF:000036">
    <property type="entry name" value="NADP-dependent oxidoreductase domain-containing protein"/>
    <property type="match status" value="1"/>
</dbReference>
<feature type="active site" description="Proton donor" evidence="2">
    <location>
        <position position="51"/>
    </location>
</feature>
<comment type="similarity">
    <text evidence="1">Belongs to the aldo/keto reductase family.</text>
</comment>
<dbReference type="Proteomes" id="UP000559256">
    <property type="component" value="Unassembled WGS sequence"/>
</dbReference>
<dbReference type="GO" id="GO:0016491">
    <property type="term" value="F:oxidoreductase activity"/>
    <property type="evidence" value="ECO:0007669"/>
    <property type="project" value="InterPro"/>
</dbReference>
<name>A0A8H5GV00_9AGAR</name>
<dbReference type="OrthoDB" id="416253at2759"/>
<dbReference type="InterPro" id="IPR018170">
    <property type="entry name" value="Aldo/ket_reductase_CS"/>
</dbReference>
<evidence type="ECO:0000259" key="5">
    <source>
        <dbReference type="Pfam" id="PF00248"/>
    </source>
</evidence>
<evidence type="ECO:0000256" key="3">
    <source>
        <dbReference type="PIRSR" id="PIRSR000097-2"/>
    </source>
</evidence>
<sequence length="326" mass="36202">MSFNEYITLNNGVKMPQIGLGTWQSAPGEVENAVDIALRAGYKHIDAAVIYGNQKEVAEGIKKSGIPRENIFLVSKLWNNSHRPELVEADLDNTLKELESSYLDLFLIHWPVPFQPGPELSALRPRNDSSGEMETIIDTDAPSIAETWKAMVKLLDTGKVKAIGVSNFTVRHLEILKAASDIIPAVNQIEAHPLLQQTDLIAYCKEKNIHLTAYSPLGQNITGRPPVIAHNIVKEVASASNATPAQVLIAWAAAQGFSVIPKSVTSDRIKSNFQQIKLSYEALKKITDLPKTEGRTRYNTPILYNPRWDINVFDEPEEKVASRSVW</sequence>
<keyword evidence="7" id="KW-1185">Reference proteome</keyword>
<dbReference type="SUPFAM" id="SSF51430">
    <property type="entry name" value="NAD(P)-linked oxidoreductase"/>
    <property type="match status" value="1"/>
</dbReference>
<dbReference type="PROSITE" id="PS00062">
    <property type="entry name" value="ALDOKETO_REDUCTASE_2"/>
    <property type="match status" value="1"/>
</dbReference>
<evidence type="ECO:0000256" key="1">
    <source>
        <dbReference type="ARBA" id="ARBA00007905"/>
    </source>
</evidence>